<dbReference type="InterPro" id="IPR000885">
    <property type="entry name" value="Fib_collagen_C"/>
</dbReference>
<comment type="subcellular location">
    <subcellularLocation>
        <location evidence="1">Secreted</location>
    </subcellularLocation>
</comment>
<evidence type="ECO:0000256" key="1">
    <source>
        <dbReference type="ARBA" id="ARBA00004613"/>
    </source>
</evidence>
<proteinExistence type="predicted"/>
<keyword evidence="4" id="KW-0812">Transmembrane</keyword>
<accession>A0ABR4A380</accession>
<feature type="compositionally biased region" description="Basic and acidic residues" evidence="3">
    <location>
        <begin position="377"/>
        <end position="411"/>
    </location>
</feature>
<keyword evidence="4" id="KW-1133">Transmembrane helix</keyword>
<evidence type="ECO:0000256" key="4">
    <source>
        <dbReference type="SAM" id="Phobius"/>
    </source>
</evidence>
<reference evidence="6 7" key="1">
    <citation type="submission" date="2024-09" db="EMBL/GenBank/DDBJ databases">
        <title>Rethinking Asexuality: The Enigmatic Case of Functional Sexual Genes in Lepraria (Stereocaulaceae).</title>
        <authorList>
            <person name="Doellman M."/>
            <person name="Sun Y."/>
            <person name="Barcenas-Pena A."/>
            <person name="Lumbsch H.T."/>
            <person name="Grewe F."/>
        </authorList>
    </citation>
    <scope>NUCLEOTIDE SEQUENCE [LARGE SCALE GENOMIC DNA]</scope>
    <source>
        <strain evidence="6 7">Mercado 3170</strain>
    </source>
</reference>
<evidence type="ECO:0000259" key="5">
    <source>
        <dbReference type="PROSITE" id="PS51461"/>
    </source>
</evidence>
<keyword evidence="2" id="KW-0964">Secreted</keyword>
<dbReference type="PANTHER" id="PTHR37013:SF3">
    <property type="entry name" value="INTEGRAL MEMBRANE PROTEIN (AFU_ORTHOLOGUE AFUA_1G05950)"/>
    <property type="match status" value="1"/>
</dbReference>
<feature type="transmembrane region" description="Helical" evidence="4">
    <location>
        <begin position="88"/>
        <end position="110"/>
    </location>
</feature>
<name>A0ABR4A380_9LECA</name>
<keyword evidence="7" id="KW-1185">Reference proteome</keyword>
<feature type="region of interest" description="Disordered" evidence="3">
    <location>
        <begin position="263"/>
        <end position="315"/>
    </location>
</feature>
<gene>
    <name evidence="6" type="ORF">N7G274_009503</name>
</gene>
<sequence length="419" mass="46806">MLGTLIERNTAGVTGALQYDPVQYCIIAAGTAIAWAYTIELDLVIFYTFRRRKGLYFWSLLISSWGASLHALGFILKFLVGTSWLVDLPFVEVGWVSMVTGQAFVLYSRLHLVVRNQRTLRYVLWMIIIDALCLHTPTIVFTYGSNSANADFWTPKFNIMERIQLVGFCIQEFIISTIYITSTVRLLGSIYHSMTRKVMLQLIAINGICIGMDIVLIGLEFSGQYVGEAAIKPMIYSIKLKLEFAVLNQLMGLTKAGFTEENHWRGGEHGNGHELRNRVYGSKDDPEGPPPDRKVGTWTTAKGLRNGSFSGNRMSVTHPDQIYKTHQVEVITEPKSKDASANSSTTTAVTVGHDSLSPKVKSLMGTTMMATRPSRISRTDPEGRQHSPSESEKEIFRKSTDSEKEGTRWIDRNSSGVGD</sequence>
<evidence type="ECO:0000256" key="2">
    <source>
        <dbReference type="ARBA" id="ARBA00022525"/>
    </source>
</evidence>
<dbReference type="Pfam" id="PF24802">
    <property type="entry name" value="DUF7703"/>
    <property type="match status" value="1"/>
</dbReference>
<protein>
    <recommendedName>
        <fullName evidence="5">Fibrillar collagen NC1 domain-containing protein</fullName>
    </recommendedName>
</protein>
<evidence type="ECO:0000313" key="6">
    <source>
        <dbReference type="EMBL" id="KAL2037778.1"/>
    </source>
</evidence>
<feature type="transmembrane region" description="Helical" evidence="4">
    <location>
        <begin position="163"/>
        <end position="187"/>
    </location>
</feature>
<dbReference type="PROSITE" id="PS51461">
    <property type="entry name" value="NC1_FIB"/>
    <property type="match status" value="1"/>
</dbReference>
<dbReference type="Proteomes" id="UP001590950">
    <property type="component" value="Unassembled WGS sequence"/>
</dbReference>
<feature type="transmembrane region" description="Helical" evidence="4">
    <location>
        <begin position="26"/>
        <end position="48"/>
    </location>
</feature>
<dbReference type="PANTHER" id="PTHR37013">
    <property type="entry name" value="INTEGRAL MEMBRANE PROTEIN (AFU_ORTHOLOGUE AFUA_1G05950)-RELATED"/>
    <property type="match status" value="1"/>
</dbReference>
<feature type="region of interest" description="Disordered" evidence="3">
    <location>
        <begin position="332"/>
        <end position="419"/>
    </location>
</feature>
<feature type="domain" description="Fibrillar collagen NC1" evidence="5">
    <location>
        <begin position="361"/>
        <end position="419"/>
    </location>
</feature>
<feature type="compositionally biased region" description="Low complexity" evidence="3">
    <location>
        <begin position="339"/>
        <end position="348"/>
    </location>
</feature>
<dbReference type="InterPro" id="IPR056120">
    <property type="entry name" value="DUF7703"/>
</dbReference>
<feature type="compositionally biased region" description="Basic and acidic residues" evidence="3">
    <location>
        <begin position="263"/>
        <end position="295"/>
    </location>
</feature>
<organism evidence="6 7">
    <name type="scientific">Stereocaulon virgatum</name>
    <dbReference type="NCBI Taxonomy" id="373712"/>
    <lineage>
        <taxon>Eukaryota</taxon>
        <taxon>Fungi</taxon>
        <taxon>Dikarya</taxon>
        <taxon>Ascomycota</taxon>
        <taxon>Pezizomycotina</taxon>
        <taxon>Lecanoromycetes</taxon>
        <taxon>OSLEUM clade</taxon>
        <taxon>Lecanoromycetidae</taxon>
        <taxon>Lecanorales</taxon>
        <taxon>Lecanorineae</taxon>
        <taxon>Stereocaulaceae</taxon>
        <taxon>Stereocaulon</taxon>
    </lineage>
</organism>
<feature type="transmembrane region" description="Helical" evidence="4">
    <location>
        <begin position="199"/>
        <end position="219"/>
    </location>
</feature>
<feature type="transmembrane region" description="Helical" evidence="4">
    <location>
        <begin position="122"/>
        <end position="143"/>
    </location>
</feature>
<evidence type="ECO:0000313" key="7">
    <source>
        <dbReference type="Proteomes" id="UP001590950"/>
    </source>
</evidence>
<keyword evidence="4" id="KW-0472">Membrane</keyword>
<feature type="transmembrane region" description="Helical" evidence="4">
    <location>
        <begin position="55"/>
        <end position="76"/>
    </location>
</feature>
<comment type="caution">
    <text evidence="6">The sequence shown here is derived from an EMBL/GenBank/DDBJ whole genome shotgun (WGS) entry which is preliminary data.</text>
</comment>
<dbReference type="EMBL" id="JBEFKJ010000037">
    <property type="protein sequence ID" value="KAL2037778.1"/>
    <property type="molecule type" value="Genomic_DNA"/>
</dbReference>
<evidence type="ECO:0000256" key="3">
    <source>
        <dbReference type="SAM" id="MobiDB-lite"/>
    </source>
</evidence>